<proteinExistence type="predicted"/>
<gene>
    <name evidence="1" type="ORF">SAMN05421766_106179</name>
</gene>
<name>A0ABY1L058_9FLAO</name>
<dbReference type="EMBL" id="FTOB01000006">
    <property type="protein sequence ID" value="SIS99707.1"/>
    <property type="molecule type" value="Genomic_DNA"/>
</dbReference>
<protein>
    <recommendedName>
        <fullName evidence="3">Cupin</fullName>
    </recommendedName>
</protein>
<evidence type="ECO:0000313" key="1">
    <source>
        <dbReference type="EMBL" id="SIS99707.1"/>
    </source>
</evidence>
<dbReference type="InterPro" id="IPR014710">
    <property type="entry name" value="RmlC-like_jellyroll"/>
</dbReference>
<evidence type="ECO:0008006" key="3">
    <source>
        <dbReference type="Google" id="ProtNLM"/>
    </source>
</evidence>
<dbReference type="Proteomes" id="UP000185728">
    <property type="component" value="Unassembled WGS sequence"/>
</dbReference>
<organism evidence="1 2">
    <name type="scientific">Zobellia uliginosa</name>
    <dbReference type="NCBI Taxonomy" id="143224"/>
    <lineage>
        <taxon>Bacteria</taxon>
        <taxon>Pseudomonadati</taxon>
        <taxon>Bacteroidota</taxon>
        <taxon>Flavobacteriia</taxon>
        <taxon>Flavobacteriales</taxon>
        <taxon>Flavobacteriaceae</taxon>
        <taxon>Zobellia</taxon>
    </lineage>
</organism>
<dbReference type="Gene3D" id="2.60.120.10">
    <property type="entry name" value="Jelly Rolls"/>
    <property type="match status" value="1"/>
</dbReference>
<reference evidence="1 2" key="1">
    <citation type="submission" date="2017-01" db="EMBL/GenBank/DDBJ databases">
        <authorList>
            <person name="Varghese N."/>
            <person name="Submissions S."/>
        </authorList>
    </citation>
    <scope>NUCLEOTIDE SEQUENCE [LARGE SCALE GENOMIC DNA]</scope>
    <source>
        <strain evidence="1 2">DSM 2061</strain>
    </source>
</reference>
<dbReference type="RefSeq" id="WP_076456645.1">
    <property type="nucleotide sequence ID" value="NZ_FTOB01000006.1"/>
</dbReference>
<evidence type="ECO:0000313" key="2">
    <source>
        <dbReference type="Proteomes" id="UP000185728"/>
    </source>
</evidence>
<accession>A0ABY1L058</accession>
<sequence length="124" mass="14399">MVLTELNPKGNFDSWDKKKLNEIEQNTFSTKIGDILFENDELILSEIILKPGERTPFRKHCNDYSCTCFTDGLLVSRNVNGQIGLLRFDEGDQFYWTCSRKETIHDLENIGENTVIIKVIEIKR</sequence>
<keyword evidence="2" id="KW-1185">Reference proteome</keyword>
<comment type="caution">
    <text evidence="1">The sequence shown here is derived from an EMBL/GenBank/DDBJ whole genome shotgun (WGS) entry which is preliminary data.</text>
</comment>